<feature type="chain" id="PRO_5035752520" description="Peptidase S1 domain-containing protein" evidence="2">
    <location>
        <begin position="21"/>
        <end position="569"/>
    </location>
</feature>
<dbReference type="PROSITE" id="PS50240">
    <property type="entry name" value="TRYPSIN_DOM"/>
    <property type="match status" value="1"/>
</dbReference>
<reference evidence="4 5" key="1">
    <citation type="submission" date="2020-04" db="EMBL/GenBank/DDBJ databases">
        <authorList>
            <person name="Alioto T."/>
            <person name="Alioto T."/>
            <person name="Gomez Garrido J."/>
        </authorList>
    </citation>
    <scope>NUCLEOTIDE SEQUENCE [LARGE SCALE GENOMIC DNA]</scope>
</reference>
<keyword evidence="1" id="KW-1015">Disulfide bond</keyword>
<dbReference type="OrthoDB" id="6147874at2759"/>
<dbReference type="InterPro" id="IPR051333">
    <property type="entry name" value="CLIP_Serine_Protease"/>
</dbReference>
<name>A0A8S1E4B3_9INSE</name>
<evidence type="ECO:0000313" key="5">
    <source>
        <dbReference type="Proteomes" id="UP000494165"/>
    </source>
</evidence>
<keyword evidence="2" id="KW-0732">Signal</keyword>
<dbReference type="GO" id="GO:0006508">
    <property type="term" value="P:proteolysis"/>
    <property type="evidence" value="ECO:0007669"/>
    <property type="project" value="InterPro"/>
</dbReference>
<gene>
    <name evidence="4" type="ORF">CLODIP_2_CD11163</name>
</gene>
<dbReference type="CDD" id="cd00190">
    <property type="entry name" value="Tryp_SPc"/>
    <property type="match status" value="1"/>
</dbReference>
<dbReference type="SMART" id="SM00020">
    <property type="entry name" value="Tryp_SPc"/>
    <property type="match status" value="1"/>
</dbReference>
<dbReference type="InterPro" id="IPR043504">
    <property type="entry name" value="Peptidase_S1_PA_chymotrypsin"/>
</dbReference>
<dbReference type="Pfam" id="PF00089">
    <property type="entry name" value="Trypsin"/>
    <property type="match status" value="1"/>
</dbReference>
<dbReference type="PANTHER" id="PTHR24260">
    <property type="match status" value="1"/>
</dbReference>
<feature type="signal peptide" evidence="2">
    <location>
        <begin position="1"/>
        <end position="20"/>
    </location>
</feature>
<dbReference type="EMBL" id="CADEPI010000562">
    <property type="protein sequence ID" value="CAB3387316.1"/>
    <property type="molecule type" value="Genomic_DNA"/>
</dbReference>
<evidence type="ECO:0000256" key="2">
    <source>
        <dbReference type="SAM" id="SignalP"/>
    </source>
</evidence>
<keyword evidence="5" id="KW-1185">Reference proteome</keyword>
<feature type="domain" description="Peptidase S1" evidence="3">
    <location>
        <begin position="314"/>
        <end position="563"/>
    </location>
</feature>
<evidence type="ECO:0000259" key="3">
    <source>
        <dbReference type="PROSITE" id="PS50240"/>
    </source>
</evidence>
<dbReference type="PROSITE" id="PS00135">
    <property type="entry name" value="TRYPSIN_SER"/>
    <property type="match status" value="1"/>
</dbReference>
<dbReference type="FunFam" id="2.40.10.10:FF:000068">
    <property type="entry name" value="transmembrane protease serine 2"/>
    <property type="match status" value="1"/>
</dbReference>
<evidence type="ECO:0000313" key="4">
    <source>
        <dbReference type="EMBL" id="CAB3387316.1"/>
    </source>
</evidence>
<comment type="caution">
    <text evidence="4">The sequence shown here is derived from an EMBL/GenBank/DDBJ whole genome shotgun (WGS) entry which is preliminary data.</text>
</comment>
<accession>A0A8S1E4B3</accession>
<sequence length="569" mass="63364">MDFSFLLLFLLTCAIKIASGKAPFFDEGENLSVANCGIWHRHENRSAWLAYLRHEHEQCYGIVVSQTTILTHKPVECRIKSSDVQKVLVFVGKCASEMMFDRKECLGKNVKVKEVIALSQNESAGEDGIFVRLYKTEQMPSGTIPICLFNRERTIDATQPSDYFTLQQNPGANWWHSLLPQTLAARETCLKNQSREDAKELANWNVLPKNVICVQDPVSAGAHTGRYLVNFHNGRYFLRGLRLNKNHVDIYLDILQYIRSIAANTNDISLFPSTPPEITAIKKFSNADNLSFANCGKKKLGSRQKRDGQVAQFVYSGFQAREDAHPWHALVRNNALGLLCGGTLISKQTVLTVAHCIFKMNPRDFDVTIGKYDTYSSSDAKIQTLKPSRLVTHPNYVGGQFNFDVGLIVFETGFEITEHVRPICLWNEGSNLERVANKSAVLVGFGLAENFSVPTTLQEAQLAIRSNRECYLSDRPFFGKQLKPGDNFCAGHTKGASACVGDSGGSLSIGGKNGRWFVRGVVSAGKAKVISRGGKKETVCNPDGFSLFTDVAFYLDWIVENSPDTFFQI</sequence>
<dbReference type="PANTHER" id="PTHR24260:SF143">
    <property type="entry name" value="SERINE PROTEASE GD-LIKE PROTEIN"/>
    <property type="match status" value="1"/>
</dbReference>
<dbReference type="GO" id="GO:0004252">
    <property type="term" value="F:serine-type endopeptidase activity"/>
    <property type="evidence" value="ECO:0007669"/>
    <property type="project" value="InterPro"/>
</dbReference>
<dbReference type="InterPro" id="IPR001254">
    <property type="entry name" value="Trypsin_dom"/>
</dbReference>
<dbReference type="InterPro" id="IPR033116">
    <property type="entry name" value="TRYPSIN_SER"/>
</dbReference>
<dbReference type="SUPFAM" id="SSF50494">
    <property type="entry name" value="Trypsin-like serine proteases"/>
    <property type="match status" value="2"/>
</dbReference>
<dbReference type="Proteomes" id="UP000494165">
    <property type="component" value="Unassembled WGS sequence"/>
</dbReference>
<evidence type="ECO:0000256" key="1">
    <source>
        <dbReference type="ARBA" id="ARBA00023157"/>
    </source>
</evidence>
<dbReference type="PRINTS" id="PR00722">
    <property type="entry name" value="CHYMOTRYPSIN"/>
</dbReference>
<protein>
    <recommendedName>
        <fullName evidence="3">Peptidase S1 domain-containing protein</fullName>
    </recommendedName>
</protein>
<dbReference type="Gene3D" id="2.40.10.10">
    <property type="entry name" value="Trypsin-like serine proteases"/>
    <property type="match status" value="2"/>
</dbReference>
<organism evidence="4 5">
    <name type="scientific">Cloeon dipterum</name>
    <dbReference type="NCBI Taxonomy" id="197152"/>
    <lineage>
        <taxon>Eukaryota</taxon>
        <taxon>Metazoa</taxon>
        <taxon>Ecdysozoa</taxon>
        <taxon>Arthropoda</taxon>
        <taxon>Hexapoda</taxon>
        <taxon>Insecta</taxon>
        <taxon>Pterygota</taxon>
        <taxon>Palaeoptera</taxon>
        <taxon>Ephemeroptera</taxon>
        <taxon>Pisciforma</taxon>
        <taxon>Baetidae</taxon>
        <taxon>Cloeon</taxon>
    </lineage>
</organism>
<dbReference type="InterPro" id="IPR009003">
    <property type="entry name" value="Peptidase_S1_PA"/>
</dbReference>
<dbReference type="InterPro" id="IPR001314">
    <property type="entry name" value="Peptidase_S1A"/>
</dbReference>
<dbReference type="AlphaFoldDB" id="A0A8S1E4B3"/>
<proteinExistence type="predicted"/>